<proteinExistence type="predicted"/>
<dbReference type="Proteomes" id="UP000887013">
    <property type="component" value="Unassembled WGS sequence"/>
</dbReference>
<dbReference type="CDD" id="cd18186">
    <property type="entry name" value="BTB_POZ_ZBTB_KLHL-like"/>
    <property type="match status" value="1"/>
</dbReference>
<dbReference type="EMBL" id="BMAW01053903">
    <property type="protein sequence ID" value="GFS93415.1"/>
    <property type="molecule type" value="Genomic_DNA"/>
</dbReference>
<dbReference type="SUPFAM" id="SSF54695">
    <property type="entry name" value="POZ domain"/>
    <property type="match status" value="2"/>
</dbReference>
<accession>A0A8X6N4L6</accession>
<reference evidence="2" key="1">
    <citation type="submission" date="2020-08" db="EMBL/GenBank/DDBJ databases">
        <title>Multicomponent nature underlies the extraordinary mechanical properties of spider dragline silk.</title>
        <authorList>
            <person name="Kono N."/>
            <person name="Nakamura H."/>
            <person name="Mori M."/>
            <person name="Yoshida Y."/>
            <person name="Ohtoshi R."/>
            <person name="Malay A.D."/>
            <person name="Moran D.A.P."/>
            <person name="Tomita M."/>
            <person name="Numata K."/>
            <person name="Arakawa K."/>
        </authorList>
    </citation>
    <scope>NUCLEOTIDE SEQUENCE</scope>
</reference>
<feature type="domain" description="BTB" evidence="1">
    <location>
        <begin position="501"/>
        <end position="564"/>
    </location>
</feature>
<gene>
    <name evidence="2" type="primary">AVEN_94587_1</name>
    <name evidence="2" type="ORF">NPIL_206921</name>
</gene>
<dbReference type="SMART" id="SM00225">
    <property type="entry name" value="BTB"/>
    <property type="match status" value="2"/>
</dbReference>
<evidence type="ECO:0000313" key="3">
    <source>
        <dbReference type="Proteomes" id="UP000887013"/>
    </source>
</evidence>
<dbReference type="Pfam" id="PF00651">
    <property type="entry name" value="BTB"/>
    <property type="match status" value="2"/>
</dbReference>
<comment type="caution">
    <text evidence="2">The sequence shown here is derived from an EMBL/GenBank/DDBJ whole genome shotgun (WGS) entry which is preliminary data.</text>
</comment>
<dbReference type="AlphaFoldDB" id="A0A8X6N4L6"/>
<protein>
    <recommendedName>
        <fullName evidence="1">BTB domain-containing protein</fullName>
    </recommendedName>
</protein>
<dbReference type="Gene3D" id="3.30.710.10">
    <property type="entry name" value="Potassium Channel Kv1.1, Chain A"/>
    <property type="match status" value="2"/>
</dbReference>
<sequence>MEDIADEPDDYYYKFLWDITGYDACSSSIYSPTFAIPFKATEWHLVLDLSKINNIQCVIPCYLYRHDNHGPFEVTVGVRVKASIKKEANFQFEISEDRSFRQGIQNFWKFEIELPRKDPQKEWLDPKMLFICLELSSSLLDYQDPDEYWSDSEDTIQLSKDIKRLYESGMCYDLVLKVSNEEFKLHKCILASRWPYFVSKFGISESTTLLDLSDHTDLQANLLKHIFLFLYSGETGFMADVNSVEEWNDVNELASNYNLYRLSEKINPLAPRCDSVQMLQSYRIALEMTLRHANSDEPLGDYRAIEIPLKSSKGVPHIKFMDVRLYFKKEVFGYNWLLFSIVLGRLPENTPVNIKCKLYVIDKTKASHLLTEQNLLFDESTKQSFPLPDIDDYYEQMKKGTKNYNYRTKTSHRYHKLSDPIITFADLANPRSNFLHERDEYDPKAGERIKSQNFEFRFEMKLWDGETVSNVKHATCFIRHLSGIAELCEDVNKIIQNMINTDCTVSVGPLRLQMHKAILASRSEVFRKFFEAQVITKDLSLEVKREILPQFIQYLYSGKMTRSPENIEDLLKVATFYKMDRMRILLESKLGEE</sequence>
<dbReference type="PANTHER" id="PTHR24413">
    <property type="entry name" value="SPECKLE-TYPE POZ PROTEIN"/>
    <property type="match status" value="1"/>
</dbReference>
<dbReference type="OrthoDB" id="6424968at2759"/>
<dbReference type="PROSITE" id="PS50097">
    <property type="entry name" value="BTB"/>
    <property type="match status" value="2"/>
</dbReference>
<feature type="domain" description="BTB" evidence="1">
    <location>
        <begin position="172"/>
        <end position="239"/>
    </location>
</feature>
<organism evidence="2 3">
    <name type="scientific">Nephila pilipes</name>
    <name type="common">Giant wood spider</name>
    <name type="synonym">Nephila maculata</name>
    <dbReference type="NCBI Taxonomy" id="299642"/>
    <lineage>
        <taxon>Eukaryota</taxon>
        <taxon>Metazoa</taxon>
        <taxon>Ecdysozoa</taxon>
        <taxon>Arthropoda</taxon>
        <taxon>Chelicerata</taxon>
        <taxon>Arachnida</taxon>
        <taxon>Araneae</taxon>
        <taxon>Araneomorphae</taxon>
        <taxon>Entelegynae</taxon>
        <taxon>Araneoidea</taxon>
        <taxon>Nephilidae</taxon>
        <taxon>Nephila</taxon>
    </lineage>
</organism>
<dbReference type="InterPro" id="IPR011333">
    <property type="entry name" value="SKP1/BTB/POZ_sf"/>
</dbReference>
<name>A0A8X6N4L6_NEPPI</name>
<evidence type="ECO:0000259" key="1">
    <source>
        <dbReference type="PROSITE" id="PS50097"/>
    </source>
</evidence>
<keyword evidence="3" id="KW-1185">Reference proteome</keyword>
<dbReference type="InterPro" id="IPR000210">
    <property type="entry name" value="BTB/POZ_dom"/>
</dbReference>
<evidence type="ECO:0000313" key="2">
    <source>
        <dbReference type="EMBL" id="GFS93415.1"/>
    </source>
</evidence>